<dbReference type="InterPro" id="IPR009288">
    <property type="entry name" value="AIG2-like_dom"/>
</dbReference>
<feature type="domain" description="Gamma-glutamylcyclotransferase AIG2-like" evidence="1">
    <location>
        <begin position="11"/>
        <end position="114"/>
    </location>
</feature>
<organism evidence="2 3">
    <name type="scientific">Flavobacterium endoglycinae</name>
    <dbReference type="NCBI Taxonomy" id="2816357"/>
    <lineage>
        <taxon>Bacteria</taxon>
        <taxon>Pseudomonadati</taxon>
        <taxon>Bacteroidota</taxon>
        <taxon>Flavobacteriia</taxon>
        <taxon>Flavobacteriales</taxon>
        <taxon>Flavobacteriaceae</taxon>
        <taxon>Flavobacterium</taxon>
    </lineage>
</organism>
<dbReference type="EMBL" id="CP071448">
    <property type="protein sequence ID" value="QSW90278.1"/>
    <property type="molecule type" value="Genomic_DNA"/>
</dbReference>
<evidence type="ECO:0000313" key="3">
    <source>
        <dbReference type="Proteomes" id="UP000663440"/>
    </source>
</evidence>
<dbReference type="Gene3D" id="3.10.490.10">
    <property type="entry name" value="Gamma-glutamyl cyclotransferase-like"/>
    <property type="match status" value="1"/>
</dbReference>
<accession>A0ABX7QIH8</accession>
<gene>
    <name evidence="2" type="ORF">J0383_05510</name>
</gene>
<dbReference type="SUPFAM" id="SSF110857">
    <property type="entry name" value="Gamma-glutamyl cyclotransferase-like"/>
    <property type="match status" value="1"/>
</dbReference>
<dbReference type="Pfam" id="PF06094">
    <property type="entry name" value="GGACT"/>
    <property type="match status" value="1"/>
</dbReference>
<dbReference type="CDD" id="cd06661">
    <property type="entry name" value="GGCT_like"/>
    <property type="match status" value="1"/>
</dbReference>
<evidence type="ECO:0000313" key="2">
    <source>
        <dbReference type="EMBL" id="QSW90278.1"/>
    </source>
</evidence>
<reference evidence="2 3" key="1">
    <citation type="submission" date="2021-03" db="EMBL/GenBank/DDBJ databases">
        <title>Flavobacterium kribbensis sp. nov, an endophytic bacteria, isolated from soybean.</title>
        <authorList>
            <person name="Lee J."/>
            <person name="Seo J."/>
        </authorList>
    </citation>
    <scope>NUCLEOTIDE SEQUENCE [LARGE SCALE GENOMIC DNA]</scope>
    <source>
        <strain evidence="2 3">BB8</strain>
    </source>
</reference>
<dbReference type="InterPro" id="IPR036568">
    <property type="entry name" value="GGCT-like_sf"/>
</dbReference>
<keyword evidence="3" id="KW-1185">Reference proteome</keyword>
<proteinExistence type="predicted"/>
<sequence>MNNIETIPALIIYGSLAPGESNHSIMDPIKGEWKKATIKGKLLEGGWGSSLGYHGFTPANYDEAEIINAYVLFSEDLTARWDYLDEFEGDGYIRIQTEYQLENGEKGIGYIYALKQ</sequence>
<name>A0ABX7QIH8_9FLAO</name>
<dbReference type="RefSeq" id="WP_207297445.1">
    <property type="nucleotide sequence ID" value="NZ_CP071448.1"/>
</dbReference>
<dbReference type="InterPro" id="IPR013024">
    <property type="entry name" value="GGCT-like"/>
</dbReference>
<protein>
    <submittedName>
        <fullName evidence="2">Gamma-glutamylcyclotransferase</fullName>
    </submittedName>
</protein>
<dbReference type="Proteomes" id="UP000663440">
    <property type="component" value="Chromosome"/>
</dbReference>
<evidence type="ECO:0000259" key="1">
    <source>
        <dbReference type="Pfam" id="PF06094"/>
    </source>
</evidence>